<protein>
    <submittedName>
        <fullName evidence="2">Uncharacterized protein</fullName>
    </submittedName>
</protein>
<accession>A0A4R6WHV0</accession>
<evidence type="ECO:0000313" key="3">
    <source>
        <dbReference type="Proteomes" id="UP000295292"/>
    </source>
</evidence>
<dbReference type="AlphaFoldDB" id="A0A4R6WHV0"/>
<proteinExistence type="predicted"/>
<keyword evidence="3" id="KW-1185">Reference proteome</keyword>
<comment type="caution">
    <text evidence="2">The sequence shown here is derived from an EMBL/GenBank/DDBJ whole genome shotgun (WGS) entry which is preliminary data.</text>
</comment>
<organism evidence="2 3">
    <name type="scientific">Sphingobacterium yanglingense</name>
    <dbReference type="NCBI Taxonomy" id="1437280"/>
    <lineage>
        <taxon>Bacteria</taxon>
        <taxon>Pseudomonadati</taxon>
        <taxon>Bacteroidota</taxon>
        <taxon>Sphingobacteriia</taxon>
        <taxon>Sphingobacteriales</taxon>
        <taxon>Sphingobacteriaceae</taxon>
        <taxon>Sphingobacterium</taxon>
    </lineage>
</organism>
<sequence>MGRAESGPMGSAREKVGSLNDARYQNQLKQ</sequence>
<reference evidence="2 3" key="1">
    <citation type="submission" date="2019-03" db="EMBL/GenBank/DDBJ databases">
        <title>Genomic Encyclopedia of Archaeal and Bacterial Type Strains, Phase II (KMG-II): from individual species to whole genera.</title>
        <authorList>
            <person name="Goeker M."/>
        </authorList>
    </citation>
    <scope>NUCLEOTIDE SEQUENCE [LARGE SCALE GENOMIC DNA]</scope>
    <source>
        <strain evidence="2 3">DSM 28353</strain>
    </source>
</reference>
<dbReference type="EMBL" id="SNYV01000014">
    <property type="protein sequence ID" value="TDQ77106.1"/>
    <property type="molecule type" value="Genomic_DNA"/>
</dbReference>
<name>A0A4R6WHV0_9SPHI</name>
<evidence type="ECO:0000313" key="2">
    <source>
        <dbReference type="EMBL" id="TDQ77106.1"/>
    </source>
</evidence>
<evidence type="ECO:0000256" key="1">
    <source>
        <dbReference type="SAM" id="MobiDB-lite"/>
    </source>
</evidence>
<gene>
    <name evidence="2" type="ORF">CLV99_2501</name>
</gene>
<feature type="region of interest" description="Disordered" evidence="1">
    <location>
        <begin position="1"/>
        <end position="30"/>
    </location>
</feature>
<dbReference type="Proteomes" id="UP000295292">
    <property type="component" value="Unassembled WGS sequence"/>
</dbReference>